<dbReference type="GO" id="GO:0005975">
    <property type="term" value="P:carbohydrate metabolic process"/>
    <property type="evidence" value="ECO:0007669"/>
    <property type="project" value="InterPro"/>
</dbReference>
<keyword evidence="4" id="KW-0812">Transmembrane</keyword>
<dbReference type="PANTHER" id="PTHR10353:SF29">
    <property type="entry name" value="BETA-GLUCOSIDASE 11"/>
    <property type="match status" value="1"/>
</dbReference>
<dbReference type="InterPro" id="IPR001360">
    <property type="entry name" value="Glyco_hydro_1"/>
</dbReference>
<evidence type="ECO:0000256" key="2">
    <source>
        <dbReference type="ARBA" id="ARBA00022801"/>
    </source>
</evidence>
<keyword evidence="5" id="KW-0732">Signal</keyword>
<gene>
    <name evidence="6" type="ORF">Prudu_016839</name>
</gene>
<feature type="transmembrane region" description="Helical" evidence="4">
    <location>
        <begin position="67"/>
        <end position="91"/>
    </location>
</feature>
<dbReference type="SUPFAM" id="SSF51445">
    <property type="entry name" value="(Trans)glycosidases"/>
    <property type="match status" value="1"/>
</dbReference>
<evidence type="ECO:0000256" key="5">
    <source>
        <dbReference type="SAM" id="SignalP"/>
    </source>
</evidence>
<comment type="similarity">
    <text evidence="1 3">Belongs to the glycosyl hydrolase 1 family.</text>
</comment>
<dbReference type="FunFam" id="3.20.20.80:FF:000022">
    <property type="entry name" value="Beta-glucosidase 11"/>
    <property type="match status" value="1"/>
</dbReference>
<sequence length="525" mass="59826">MKKVSLLLCFLLTIKSVSSSTDDFCRDDFPPAPAFVFGASSSAYQVLQPKMAGPRASWTHMRKLVCFPLLSYHIFLLRLFFALFSFLFVGWPRSGHFHGATGDVACDAYHKYKEDVQLMADTGLEAYRFSISWSRLIPNGKGPVNPKGLQYYNNLIDQLISHGIQPHVTLHHSDLPQALDDEYGGWVSRKIVKDFTAYADVCFKNFGDRVLHWTTMNEPNVFVLGGYDAGFLPPQRCSIPFGLNCSRGNSSTEPYLATHNILLSHASAARLYKKNYQDKQRGFIGINLLAFWFFPRTKTIEDELATQRGFDFYFGWYLNPLVFGDYPDVMKKNAGSRIPFFTRLESQSVKGSFDFIGFNYYTAVYAEDNSVSLESTNRDYIADSAMKTIFSNSSLGLQRLLEYMKQNYGNPPIYIHENGQQTARNSSLEDRSRVKYLRGHIQSLLAAVRNGSNARGYFIWSFMDSLELLSGYESSFGLYYIDLDDPDLKRQPKLSAHWYSHFLKSKNLTSLDGFLESLSHGYHSQ</sequence>
<dbReference type="PANTHER" id="PTHR10353">
    <property type="entry name" value="GLYCOSYL HYDROLASE"/>
    <property type="match status" value="1"/>
</dbReference>
<dbReference type="Pfam" id="PF00232">
    <property type="entry name" value="Glyco_hydro_1"/>
    <property type="match status" value="1"/>
</dbReference>
<protein>
    <submittedName>
        <fullName evidence="6">Beta glucosidase 11</fullName>
    </submittedName>
</protein>
<dbReference type="AlphaFoldDB" id="A0A4Y1RP17"/>
<dbReference type="Gene3D" id="3.20.20.80">
    <property type="entry name" value="Glycosidases"/>
    <property type="match status" value="1"/>
</dbReference>
<name>A0A4Y1RP17_PRUDU</name>
<reference evidence="6" key="1">
    <citation type="journal article" date="2019" name="Science">
        <title>Mutation of a bHLH transcription factor allowed almond domestication.</title>
        <authorList>
            <person name="Sanchez-Perez R."/>
            <person name="Pavan S."/>
            <person name="Mazzeo R."/>
            <person name="Moldovan C."/>
            <person name="Aiese Cigliano R."/>
            <person name="Del Cueto J."/>
            <person name="Ricciardi F."/>
            <person name="Lotti C."/>
            <person name="Ricciardi L."/>
            <person name="Dicenta F."/>
            <person name="Lopez-Marques R.L."/>
            <person name="Lindberg Moller B."/>
        </authorList>
    </citation>
    <scope>NUCLEOTIDE SEQUENCE</scope>
</reference>
<dbReference type="PRINTS" id="PR00131">
    <property type="entry name" value="GLHYDRLASE1"/>
</dbReference>
<evidence type="ECO:0000256" key="4">
    <source>
        <dbReference type="SAM" id="Phobius"/>
    </source>
</evidence>
<dbReference type="EMBL" id="AP019302">
    <property type="protein sequence ID" value="BBH05453.1"/>
    <property type="molecule type" value="Genomic_DNA"/>
</dbReference>
<dbReference type="GO" id="GO:0008422">
    <property type="term" value="F:beta-glucosidase activity"/>
    <property type="evidence" value="ECO:0007669"/>
    <property type="project" value="TreeGrafter"/>
</dbReference>
<evidence type="ECO:0000313" key="6">
    <source>
        <dbReference type="EMBL" id="BBH05453.1"/>
    </source>
</evidence>
<organism evidence="6">
    <name type="scientific">Prunus dulcis</name>
    <name type="common">Almond</name>
    <name type="synonym">Amygdalus dulcis</name>
    <dbReference type="NCBI Taxonomy" id="3755"/>
    <lineage>
        <taxon>Eukaryota</taxon>
        <taxon>Viridiplantae</taxon>
        <taxon>Streptophyta</taxon>
        <taxon>Embryophyta</taxon>
        <taxon>Tracheophyta</taxon>
        <taxon>Spermatophyta</taxon>
        <taxon>Magnoliopsida</taxon>
        <taxon>eudicotyledons</taxon>
        <taxon>Gunneridae</taxon>
        <taxon>Pentapetalae</taxon>
        <taxon>rosids</taxon>
        <taxon>fabids</taxon>
        <taxon>Rosales</taxon>
        <taxon>Rosaceae</taxon>
        <taxon>Amygdaloideae</taxon>
        <taxon>Amygdaleae</taxon>
        <taxon>Prunus</taxon>
    </lineage>
</organism>
<dbReference type="InterPro" id="IPR017853">
    <property type="entry name" value="GH"/>
</dbReference>
<keyword evidence="4" id="KW-1133">Transmembrane helix</keyword>
<evidence type="ECO:0000256" key="1">
    <source>
        <dbReference type="ARBA" id="ARBA00010838"/>
    </source>
</evidence>
<proteinExistence type="inferred from homology"/>
<keyword evidence="2" id="KW-0378">Hydrolase</keyword>
<feature type="chain" id="PRO_5021460477" evidence="5">
    <location>
        <begin position="20"/>
        <end position="525"/>
    </location>
</feature>
<keyword evidence="4" id="KW-0472">Membrane</keyword>
<accession>A0A4Y1RP17</accession>
<evidence type="ECO:0000256" key="3">
    <source>
        <dbReference type="RuleBase" id="RU003690"/>
    </source>
</evidence>
<feature type="signal peptide" evidence="5">
    <location>
        <begin position="1"/>
        <end position="19"/>
    </location>
</feature>